<evidence type="ECO:0000256" key="1">
    <source>
        <dbReference type="ARBA" id="ARBA00022679"/>
    </source>
</evidence>
<dbReference type="InterPro" id="IPR051531">
    <property type="entry name" value="N-acetyltransferase"/>
</dbReference>
<name>A0ABT2YI38_9BURK</name>
<dbReference type="Proteomes" id="UP001209701">
    <property type="component" value="Unassembled WGS sequence"/>
</dbReference>
<evidence type="ECO:0000313" key="6">
    <source>
        <dbReference type="Proteomes" id="UP001209701"/>
    </source>
</evidence>
<dbReference type="InterPro" id="IPR016181">
    <property type="entry name" value="Acyl_CoA_acyltransferase"/>
</dbReference>
<keyword evidence="1" id="KW-0808">Transferase</keyword>
<dbReference type="PANTHER" id="PTHR43792">
    <property type="entry name" value="GNAT FAMILY, PUTATIVE (AFU_ORTHOLOGUE AFUA_3G00765)-RELATED-RELATED"/>
    <property type="match status" value="1"/>
</dbReference>
<comment type="similarity">
    <text evidence="3">Belongs to the acetyltransferase family. RimJ subfamily.</text>
</comment>
<dbReference type="SUPFAM" id="SSF55729">
    <property type="entry name" value="Acyl-CoA N-acyltransferases (Nat)"/>
    <property type="match status" value="1"/>
</dbReference>
<dbReference type="InterPro" id="IPR000182">
    <property type="entry name" value="GNAT_dom"/>
</dbReference>
<feature type="domain" description="N-acetyltransferase" evidence="4">
    <location>
        <begin position="4"/>
        <end position="173"/>
    </location>
</feature>
<evidence type="ECO:0000256" key="2">
    <source>
        <dbReference type="ARBA" id="ARBA00023315"/>
    </source>
</evidence>
<organism evidence="5 6">
    <name type="scientific">Roseateles oligotrophus</name>
    <dbReference type="NCBI Taxonomy" id="1769250"/>
    <lineage>
        <taxon>Bacteria</taxon>
        <taxon>Pseudomonadati</taxon>
        <taxon>Pseudomonadota</taxon>
        <taxon>Betaproteobacteria</taxon>
        <taxon>Burkholderiales</taxon>
        <taxon>Sphaerotilaceae</taxon>
        <taxon>Roseateles</taxon>
    </lineage>
</organism>
<gene>
    <name evidence="5" type="ORF">LNV07_16795</name>
</gene>
<dbReference type="RefSeq" id="WP_263572321.1">
    <property type="nucleotide sequence ID" value="NZ_JAJIRN010000007.1"/>
</dbReference>
<evidence type="ECO:0000313" key="5">
    <source>
        <dbReference type="EMBL" id="MCV2369740.1"/>
    </source>
</evidence>
<keyword evidence="6" id="KW-1185">Reference proteome</keyword>
<accession>A0ABT2YI38</accession>
<dbReference type="EMBL" id="JAJIRN010000007">
    <property type="protein sequence ID" value="MCV2369740.1"/>
    <property type="molecule type" value="Genomic_DNA"/>
</dbReference>
<protein>
    <submittedName>
        <fullName evidence="5">GNAT family N-acetyltransferase</fullName>
    </submittedName>
</protein>
<comment type="caution">
    <text evidence="5">The sequence shown here is derived from an EMBL/GenBank/DDBJ whole genome shotgun (WGS) entry which is preliminary data.</text>
</comment>
<evidence type="ECO:0000256" key="3">
    <source>
        <dbReference type="ARBA" id="ARBA00038502"/>
    </source>
</evidence>
<dbReference type="PANTHER" id="PTHR43792:SF8">
    <property type="entry name" value="[RIBOSOMAL PROTEIN US5]-ALANINE N-ACETYLTRANSFERASE"/>
    <property type="match status" value="1"/>
</dbReference>
<sequence length="175" mass="19028">MKTITIRLLTLADCPALLDFETRNRGWFEQHVAPRGEAFYSQAGVLQHIAELLAAHAQGRGFPGLLLDETGLIIGRINLKDMDLQTGVAELGYRLDQDRVGAGLATAAVRQMKALAQRQLGLQRLDAVVSPANPASARVLQKCGFERLDPAASAALQRGDSPLIAYRCRLDRPAD</sequence>
<dbReference type="Pfam" id="PF13302">
    <property type="entry name" value="Acetyltransf_3"/>
    <property type="match status" value="1"/>
</dbReference>
<proteinExistence type="inferred from homology"/>
<evidence type="ECO:0000259" key="4">
    <source>
        <dbReference type="PROSITE" id="PS51186"/>
    </source>
</evidence>
<reference evidence="5 6" key="1">
    <citation type="submission" date="2021-11" db="EMBL/GenBank/DDBJ databases">
        <authorList>
            <person name="Liang Q."/>
            <person name="Mou H."/>
            <person name="Liu Z."/>
        </authorList>
    </citation>
    <scope>NUCLEOTIDE SEQUENCE [LARGE SCALE GENOMIC DNA]</scope>
    <source>
        <strain evidence="5 6">CHU3</strain>
    </source>
</reference>
<dbReference type="PROSITE" id="PS51186">
    <property type="entry name" value="GNAT"/>
    <property type="match status" value="1"/>
</dbReference>
<keyword evidence="2" id="KW-0012">Acyltransferase</keyword>
<dbReference type="Gene3D" id="3.40.630.30">
    <property type="match status" value="1"/>
</dbReference>